<feature type="transmembrane region" description="Helical" evidence="7">
    <location>
        <begin position="277"/>
        <end position="303"/>
    </location>
</feature>
<keyword evidence="6 7" id="KW-0472">Membrane</keyword>
<dbReference type="EMBL" id="JAPWIE010000006">
    <property type="protein sequence ID" value="MCZ4552359.1"/>
    <property type="molecule type" value="Genomic_DNA"/>
</dbReference>
<feature type="transmembrane region" description="Helical" evidence="7">
    <location>
        <begin position="138"/>
        <end position="161"/>
    </location>
</feature>
<dbReference type="PROSITE" id="PS50928">
    <property type="entry name" value="ABC_TM1"/>
    <property type="match status" value="1"/>
</dbReference>
<evidence type="ECO:0000256" key="4">
    <source>
        <dbReference type="ARBA" id="ARBA00022692"/>
    </source>
</evidence>
<evidence type="ECO:0000259" key="8">
    <source>
        <dbReference type="PROSITE" id="PS50928"/>
    </source>
</evidence>
<evidence type="ECO:0000256" key="2">
    <source>
        <dbReference type="ARBA" id="ARBA00022448"/>
    </source>
</evidence>
<feature type="transmembrane region" description="Helical" evidence="7">
    <location>
        <begin position="173"/>
        <end position="197"/>
    </location>
</feature>
<protein>
    <submittedName>
        <fullName evidence="9">ABC transporter permease</fullName>
    </submittedName>
</protein>
<feature type="transmembrane region" description="Helical" evidence="7">
    <location>
        <begin position="12"/>
        <end position="30"/>
    </location>
</feature>
<dbReference type="Pfam" id="PF19300">
    <property type="entry name" value="BPD_transp_1_N"/>
    <property type="match status" value="1"/>
</dbReference>
<feature type="transmembrane region" description="Helical" evidence="7">
    <location>
        <begin position="103"/>
        <end position="126"/>
    </location>
</feature>
<reference evidence="9" key="1">
    <citation type="submission" date="2022-12" db="EMBL/GenBank/DDBJ databases">
        <authorList>
            <person name="Krivoruchko A.V."/>
            <person name="Elkin A."/>
        </authorList>
    </citation>
    <scope>NUCLEOTIDE SEQUENCE</scope>
    <source>
        <strain evidence="9">IEGM 1388</strain>
    </source>
</reference>
<dbReference type="InterPro" id="IPR045621">
    <property type="entry name" value="BPD_transp_1_N"/>
</dbReference>
<keyword evidence="3" id="KW-1003">Cell membrane</keyword>
<keyword evidence="2 7" id="KW-0813">Transport</keyword>
<accession>A0ABT4MZC2</accession>
<keyword evidence="4 7" id="KW-0812">Transmembrane</keyword>
<dbReference type="Pfam" id="PF00528">
    <property type="entry name" value="BPD_transp_1"/>
    <property type="match status" value="1"/>
</dbReference>
<dbReference type="InterPro" id="IPR035906">
    <property type="entry name" value="MetI-like_sf"/>
</dbReference>
<keyword evidence="10" id="KW-1185">Reference proteome</keyword>
<evidence type="ECO:0000256" key="1">
    <source>
        <dbReference type="ARBA" id="ARBA00004651"/>
    </source>
</evidence>
<comment type="caution">
    <text evidence="9">The sequence shown here is derived from an EMBL/GenBank/DDBJ whole genome shotgun (WGS) entry which is preliminary data.</text>
</comment>
<proteinExistence type="inferred from homology"/>
<name>A0ABT4MZC2_GORRU</name>
<evidence type="ECO:0000256" key="5">
    <source>
        <dbReference type="ARBA" id="ARBA00022989"/>
    </source>
</evidence>
<dbReference type="SUPFAM" id="SSF161098">
    <property type="entry name" value="MetI-like"/>
    <property type="match status" value="1"/>
</dbReference>
<dbReference type="PANTHER" id="PTHR43163">
    <property type="entry name" value="DIPEPTIDE TRANSPORT SYSTEM PERMEASE PROTEIN DPPB-RELATED"/>
    <property type="match status" value="1"/>
</dbReference>
<sequence>MGRYVGLRALQAIVVLWASFTVAFVILFILPSDPVSIAVQGNSATPVDQQAVEDLQARYGLDQSLLSQYWTSLSHAVRGDFGTSISTGQPVTTAIGDALPNTLALAVSAVVLAVLFGGLIAFATTYTKAQWLRTALQALPPLGVAVPTFWVGLMLLQFFSFDLKIFPAFGDKGFSSLVLPAITLALPTGAVIAQVLASSMGTTWRQPFVETAQAKGASRIRVVLHHVVRLASIPALTIAGVLFGNLLASAVVVETVFSRAGVGRLMQTSVMAQDIPVVLGIVVFSTAAFVVINLVVDLLYPLIDPRIVESFRKKPAAPDKATPAVDDAEAAHV</sequence>
<evidence type="ECO:0000313" key="9">
    <source>
        <dbReference type="EMBL" id="MCZ4552359.1"/>
    </source>
</evidence>
<organism evidence="9 10">
    <name type="scientific">Gordonia rubripertincta</name>
    <name type="common">Rhodococcus corallinus</name>
    <dbReference type="NCBI Taxonomy" id="36822"/>
    <lineage>
        <taxon>Bacteria</taxon>
        <taxon>Bacillati</taxon>
        <taxon>Actinomycetota</taxon>
        <taxon>Actinomycetes</taxon>
        <taxon>Mycobacteriales</taxon>
        <taxon>Gordoniaceae</taxon>
        <taxon>Gordonia</taxon>
    </lineage>
</organism>
<evidence type="ECO:0000256" key="7">
    <source>
        <dbReference type="RuleBase" id="RU363032"/>
    </source>
</evidence>
<comment type="similarity">
    <text evidence="7">Belongs to the binding-protein-dependent transport system permease family.</text>
</comment>
<dbReference type="RefSeq" id="WP_301573120.1">
    <property type="nucleotide sequence ID" value="NZ_JAPWIE010000006.1"/>
</dbReference>
<dbReference type="Proteomes" id="UP001067235">
    <property type="component" value="Unassembled WGS sequence"/>
</dbReference>
<dbReference type="PANTHER" id="PTHR43163:SF6">
    <property type="entry name" value="DIPEPTIDE TRANSPORT SYSTEM PERMEASE PROTEIN DPPB-RELATED"/>
    <property type="match status" value="1"/>
</dbReference>
<feature type="domain" description="ABC transmembrane type-1" evidence="8">
    <location>
        <begin position="99"/>
        <end position="300"/>
    </location>
</feature>
<comment type="subcellular location">
    <subcellularLocation>
        <location evidence="1 7">Cell membrane</location>
        <topology evidence="1 7">Multi-pass membrane protein</topology>
    </subcellularLocation>
</comment>
<evidence type="ECO:0000313" key="10">
    <source>
        <dbReference type="Proteomes" id="UP001067235"/>
    </source>
</evidence>
<feature type="transmembrane region" description="Helical" evidence="7">
    <location>
        <begin position="235"/>
        <end position="257"/>
    </location>
</feature>
<evidence type="ECO:0000256" key="6">
    <source>
        <dbReference type="ARBA" id="ARBA00023136"/>
    </source>
</evidence>
<evidence type="ECO:0000256" key="3">
    <source>
        <dbReference type="ARBA" id="ARBA00022475"/>
    </source>
</evidence>
<keyword evidence="5 7" id="KW-1133">Transmembrane helix</keyword>
<gene>
    <name evidence="9" type="ORF">O4213_20365</name>
</gene>
<dbReference type="Gene3D" id="1.10.3720.10">
    <property type="entry name" value="MetI-like"/>
    <property type="match status" value="1"/>
</dbReference>
<dbReference type="CDD" id="cd06261">
    <property type="entry name" value="TM_PBP2"/>
    <property type="match status" value="1"/>
</dbReference>
<dbReference type="InterPro" id="IPR000515">
    <property type="entry name" value="MetI-like"/>
</dbReference>